<protein>
    <submittedName>
        <fullName evidence="1">Uncharacterized protein</fullName>
    </submittedName>
</protein>
<name>A0A8T1ZVX5_ARASU</name>
<proteinExistence type="predicted"/>
<comment type="caution">
    <text evidence="1">The sequence shown here is derived from an EMBL/GenBank/DDBJ whole genome shotgun (WGS) entry which is preliminary data.</text>
</comment>
<dbReference type="EMBL" id="JAEFBJ010000010">
    <property type="protein sequence ID" value="KAG7564070.1"/>
    <property type="molecule type" value="Genomic_DNA"/>
</dbReference>
<evidence type="ECO:0000313" key="2">
    <source>
        <dbReference type="EMBL" id="KAG7564071.1"/>
    </source>
</evidence>
<accession>A0A8T1ZVX5</accession>
<sequence length="40" mass="4793">MRALLQQLLWSFKINFGARFMNTSLRMHAVIRNTESLKLR</sequence>
<dbReference type="EMBL" id="JAEFBJ010000010">
    <property type="protein sequence ID" value="KAG7564071.1"/>
    <property type="molecule type" value="Genomic_DNA"/>
</dbReference>
<dbReference type="EMBL" id="JAEFBJ010000010">
    <property type="protein sequence ID" value="KAG7564078.1"/>
    <property type="molecule type" value="Genomic_DNA"/>
</dbReference>
<evidence type="ECO:0000313" key="4">
    <source>
        <dbReference type="Proteomes" id="UP000694251"/>
    </source>
</evidence>
<dbReference type="AlphaFoldDB" id="A0A8T1ZVX5"/>
<evidence type="ECO:0000313" key="1">
    <source>
        <dbReference type="EMBL" id="KAG7564070.1"/>
    </source>
</evidence>
<organism evidence="1 4">
    <name type="scientific">Arabidopsis suecica</name>
    <name type="common">Swedish thale-cress</name>
    <name type="synonym">Cardaminopsis suecica</name>
    <dbReference type="NCBI Taxonomy" id="45249"/>
    <lineage>
        <taxon>Eukaryota</taxon>
        <taxon>Viridiplantae</taxon>
        <taxon>Streptophyta</taxon>
        <taxon>Embryophyta</taxon>
        <taxon>Tracheophyta</taxon>
        <taxon>Spermatophyta</taxon>
        <taxon>Magnoliopsida</taxon>
        <taxon>eudicotyledons</taxon>
        <taxon>Gunneridae</taxon>
        <taxon>Pentapetalae</taxon>
        <taxon>rosids</taxon>
        <taxon>malvids</taxon>
        <taxon>Brassicales</taxon>
        <taxon>Brassicaceae</taxon>
        <taxon>Camelineae</taxon>
        <taxon>Arabidopsis</taxon>
    </lineage>
</organism>
<evidence type="ECO:0000313" key="3">
    <source>
        <dbReference type="EMBL" id="KAG7564078.1"/>
    </source>
</evidence>
<keyword evidence="4" id="KW-1185">Reference proteome</keyword>
<gene>
    <name evidence="1" type="ORF">ISN44_As10g008310</name>
    <name evidence="2" type="ORF">ISN44_As10g008320</name>
    <name evidence="3" type="ORF">ISN44_As10g008410</name>
</gene>
<dbReference type="Proteomes" id="UP000694251">
    <property type="component" value="Chromosome 10"/>
</dbReference>
<reference evidence="1 4" key="1">
    <citation type="submission" date="2020-12" db="EMBL/GenBank/DDBJ databases">
        <title>Concerted genomic and epigenomic changes stabilize Arabidopsis allopolyploids.</title>
        <authorList>
            <person name="Chen Z."/>
        </authorList>
    </citation>
    <scope>NUCLEOTIDE SEQUENCE [LARGE SCALE GENOMIC DNA]</scope>
    <source>
        <strain evidence="1">As9502</strain>
        <tissue evidence="1">Leaf</tissue>
    </source>
</reference>